<comment type="caution">
    <text evidence="1">The sequence shown here is derived from an EMBL/GenBank/DDBJ whole genome shotgun (WGS) entry which is preliminary data.</text>
</comment>
<organism evidence="1 2">
    <name type="scientific">Synechocystis salina LEGE 00031</name>
    <dbReference type="NCBI Taxonomy" id="1828736"/>
    <lineage>
        <taxon>Bacteria</taxon>
        <taxon>Bacillati</taxon>
        <taxon>Cyanobacteriota</taxon>
        <taxon>Cyanophyceae</taxon>
        <taxon>Synechococcales</taxon>
        <taxon>Merismopediaceae</taxon>
        <taxon>Synechocystis</taxon>
    </lineage>
</organism>
<evidence type="ECO:0000313" key="2">
    <source>
        <dbReference type="Proteomes" id="UP000658720"/>
    </source>
</evidence>
<accession>A0ABR9VMQ0</accession>
<protein>
    <submittedName>
        <fullName evidence="1">Uncharacterized protein</fullName>
    </submittedName>
</protein>
<dbReference type="Proteomes" id="UP000658720">
    <property type="component" value="Unassembled WGS sequence"/>
</dbReference>
<evidence type="ECO:0000313" key="1">
    <source>
        <dbReference type="EMBL" id="MBE9252628.1"/>
    </source>
</evidence>
<name>A0ABR9VMQ0_9SYNC</name>
<sequence length="335" mass="37608">MALSPLSRFQACLLLALGGKDQKQCQPSLDSLPPWEEPWGNLLASPYQTSLPQTFWQNALSREPTFTPPQLINWLIVLALYHHENPLGFRQDLSHWCHLCQNHCPEWVGGAQAQPALLLWQRLLTLILSERFTVPQLPALLKQPEKWWPIGPAPTFSPMLLNHLTAIAECLQNHVPRRTMGQSPDPWVDVVGTAIYLWGKNPTQPRLIIRQLHRVDQPPPKAIAESLPNENQANDPDSNPYPVILPPLTLALVGAYNGMEISQQALTTDHRSAVRANFLPLGQRLWQRWSGQLCIGSGQEHLPLAVAPPLGMQRRSSLKLVSQQEYGQILPTHGN</sequence>
<keyword evidence="2" id="KW-1185">Reference proteome</keyword>
<reference evidence="1 2" key="1">
    <citation type="submission" date="2020-10" db="EMBL/GenBank/DDBJ databases">
        <authorList>
            <person name="Castelo-Branco R."/>
            <person name="Eusebio N."/>
            <person name="Adriana R."/>
            <person name="Vieira A."/>
            <person name="Brugerolle De Fraissinette N."/>
            <person name="Rezende De Castro R."/>
            <person name="Schneider M.P."/>
            <person name="Vasconcelos V."/>
            <person name="Leao P.N."/>
        </authorList>
    </citation>
    <scope>NUCLEOTIDE SEQUENCE [LARGE SCALE GENOMIC DNA]</scope>
    <source>
        <strain evidence="1 2">LEGE 00031</strain>
    </source>
</reference>
<proteinExistence type="predicted"/>
<dbReference type="EMBL" id="JADEVV010000003">
    <property type="protein sequence ID" value="MBE9252628.1"/>
    <property type="molecule type" value="Genomic_DNA"/>
</dbReference>
<gene>
    <name evidence="1" type="ORF">IQ217_01930</name>
</gene>
<dbReference type="RefSeq" id="WP_194018708.1">
    <property type="nucleotide sequence ID" value="NZ_JADEVV010000003.1"/>
</dbReference>